<dbReference type="Gene3D" id="3.90.1720.10">
    <property type="entry name" value="endopeptidase domain like (from Nostoc punctiforme)"/>
    <property type="match status" value="1"/>
</dbReference>
<organism evidence="6 7">
    <name type="scientific">Bartonella birtlesii LL-WM9</name>
    <dbReference type="NCBI Taxonomy" id="1094552"/>
    <lineage>
        <taxon>Bacteria</taxon>
        <taxon>Pseudomonadati</taxon>
        <taxon>Pseudomonadota</taxon>
        <taxon>Alphaproteobacteria</taxon>
        <taxon>Hyphomicrobiales</taxon>
        <taxon>Bartonellaceae</taxon>
        <taxon>Bartonella</taxon>
    </lineage>
</organism>
<reference evidence="6 7" key="1">
    <citation type="submission" date="2012-03" db="EMBL/GenBank/DDBJ databases">
        <title>The Genome Sequence of Bartonella birtlesii LL-WM9.</title>
        <authorList>
            <consortium name="The Broad Institute Genome Sequencing Platform"/>
            <consortium name="The Broad Institute Genome Sequencing Center for Infectious Disease"/>
            <person name="Feldgarden M."/>
            <person name="Kirby J."/>
            <person name="Kosoy M."/>
            <person name="Birtles R."/>
            <person name="Probert W.S."/>
            <person name="Chiaraviglio L."/>
            <person name="Young S.K."/>
            <person name="Zeng Q."/>
            <person name="Gargeya S."/>
            <person name="Fitzgerald M."/>
            <person name="Haas B."/>
            <person name="Abouelleil A."/>
            <person name="Alvarado L."/>
            <person name="Arachchi H.M."/>
            <person name="Berlin A."/>
            <person name="Chapman S.B."/>
            <person name="Gearin G."/>
            <person name="Goldberg J."/>
            <person name="Griggs A."/>
            <person name="Gujja S."/>
            <person name="Hansen M."/>
            <person name="Heiman D."/>
            <person name="Howarth C."/>
            <person name="Larimer J."/>
            <person name="Lui A."/>
            <person name="MacDonald P.J.P."/>
            <person name="McCowen C."/>
            <person name="Montmayeur A."/>
            <person name="Murphy C."/>
            <person name="Neiman D."/>
            <person name="Pearson M."/>
            <person name="Priest M."/>
            <person name="Roberts A."/>
            <person name="Saif S."/>
            <person name="Shea T."/>
            <person name="Sisk P."/>
            <person name="Stolte C."/>
            <person name="Sykes S."/>
            <person name="Wortman J."/>
            <person name="Nusbaum C."/>
            <person name="Birren B."/>
        </authorList>
    </citation>
    <scope>NUCLEOTIDE SEQUENCE [LARGE SCALE GENOMIC DNA]</scope>
    <source>
        <strain evidence="6 7">LL-WM9</strain>
    </source>
</reference>
<keyword evidence="3" id="KW-0378">Hydrolase</keyword>
<evidence type="ECO:0000313" key="6">
    <source>
        <dbReference type="EMBL" id="EJF78067.1"/>
    </source>
</evidence>
<keyword evidence="7" id="KW-1185">Reference proteome</keyword>
<dbReference type="PATRIC" id="fig|1094552.3.peg.59"/>
<keyword evidence="2" id="KW-0645">Protease</keyword>
<accession>J1J1Z6</accession>
<evidence type="ECO:0000256" key="4">
    <source>
        <dbReference type="ARBA" id="ARBA00022807"/>
    </source>
</evidence>
<proteinExistence type="inferred from homology"/>
<dbReference type="InterPro" id="IPR000064">
    <property type="entry name" value="NLP_P60_dom"/>
</dbReference>
<protein>
    <recommendedName>
        <fullName evidence="5">NlpC/P60 domain-containing protein</fullName>
    </recommendedName>
</protein>
<dbReference type="Proteomes" id="UP000008748">
    <property type="component" value="Unassembled WGS sequence"/>
</dbReference>
<dbReference type="InterPro" id="IPR041382">
    <property type="entry name" value="SH3_16"/>
</dbReference>
<dbReference type="HOGENOM" id="CLU_016043_13_3_5"/>
<dbReference type="SUPFAM" id="SSF54001">
    <property type="entry name" value="Cysteine proteinases"/>
    <property type="match status" value="1"/>
</dbReference>
<dbReference type="PANTHER" id="PTHR47359:SF3">
    <property type="entry name" value="NLP_P60 DOMAIN-CONTAINING PROTEIN-RELATED"/>
    <property type="match status" value="1"/>
</dbReference>
<dbReference type="PROSITE" id="PS51935">
    <property type="entry name" value="NLPC_P60"/>
    <property type="match status" value="1"/>
</dbReference>
<dbReference type="InterPro" id="IPR051794">
    <property type="entry name" value="PG_Endopeptidase_C40"/>
</dbReference>
<comment type="caution">
    <text evidence="6">The sequence shown here is derived from an EMBL/GenBank/DDBJ whole genome shotgun (WGS) entry which is preliminary data.</text>
</comment>
<evidence type="ECO:0000313" key="7">
    <source>
        <dbReference type="Proteomes" id="UP000008748"/>
    </source>
</evidence>
<sequence length="300" mass="34312">MNLFKDKMEDESMISKDPRLHAFREDLADKRLETEITAQRFVQGEKRRVNVPVAGLFKENNKKSEMQTECLFGEELLIFEHGETMSWGQSLKDGYVGYIDTTALCTSTVKQTHIVSVPRTFQYFQADLRGPMEYPLSMGSKVTVVDEVKVREVMYSILEDGKAIISKHLSPIEHVYKDYVAVAEMFTRTPYLWGGVSGFGLDCSGLIQLSMIMTGQIVLRDTDMQQKTIGNPLSDDDKLQRGDLIFWKGHAAIMVDHENIIHANGFSMDSMIEPLEEVITRIAQTYQQYPIEKRRPILKK</sequence>
<dbReference type="AlphaFoldDB" id="J1J1Z6"/>
<dbReference type="Pfam" id="PF18348">
    <property type="entry name" value="SH3_16"/>
    <property type="match status" value="1"/>
</dbReference>
<evidence type="ECO:0000256" key="2">
    <source>
        <dbReference type="ARBA" id="ARBA00022670"/>
    </source>
</evidence>
<evidence type="ECO:0000256" key="1">
    <source>
        <dbReference type="ARBA" id="ARBA00007074"/>
    </source>
</evidence>
<dbReference type="InterPro" id="IPR038765">
    <property type="entry name" value="Papain-like_cys_pep_sf"/>
</dbReference>
<gene>
    <name evidence="6" type="ORF">ME7_00058</name>
</gene>
<dbReference type="EMBL" id="AIMC01000001">
    <property type="protein sequence ID" value="EJF78067.1"/>
    <property type="molecule type" value="Genomic_DNA"/>
</dbReference>
<evidence type="ECO:0000256" key="3">
    <source>
        <dbReference type="ARBA" id="ARBA00022801"/>
    </source>
</evidence>
<dbReference type="GO" id="GO:0008234">
    <property type="term" value="F:cysteine-type peptidase activity"/>
    <property type="evidence" value="ECO:0007669"/>
    <property type="project" value="UniProtKB-KW"/>
</dbReference>
<keyword evidence="4" id="KW-0788">Thiol protease</keyword>
<comment type="similarity">
    <text evidence="1">Belongs to the peptidase C40 family.</text>
</comment>
<dbReference type="MEROPS" id="C40.001"/>
<feature type="domain" description="NlpC/P60" evidence="5">
    <location>
        <begin position="173"/>
        <end position="298"/>
    </location>
</feature>
<dbReference type="Pfam" id="PF00877">
    <property type="entry name" value="NLPC_P60"/>
    <property type="match status" value="1"/>
</dbReference>
<dbReference type="PANTHER" id="PTHR47359">
    <property type="entry name" value="PEPTIDOGLYCAN DL-ENDOPEPTIDASE CWLO"/>
    <property type="match status" value="1"/>
</dbReference>
<dbReference type="GO" id="GO:0006508">
    <property type="term" value="P:proteolysis"/>
    <property type="evidence" value="ECO:0007669"/>
    <property type="project" value="UniProtKB-KW"/>
</dbReference>
<evidence type="ECO:0000259" key="5">
    <source>
        <dbReference type="PROSITE" id="PS51935"/>
    </source>
</evidence>
<name>J1J1Z6_9HYPH</name>